<dbReference type="OrthoDB" id="5734627at2"/>
<gene>
    <name evidence="1" type="ORF">SAMN05216562_3185</name>
</gene>
<evidence type="ECO:0000313" key="1">
    <source>
        <dbReference type="EMBL" id="SEA45526.1"/>
    </source>
</evidence>
<reference evidence="2" key="1">
    <citation type="submission" date="2016-10" db="EMBL/GenBank/DDBJ databases">
        <authorList>
            <person name="Varghese N."/>
            <person name="Submissions S."/>
        </authorList>
    </citation>
    <scope>NUCLEOTIDE SEQUENCE [LARGE SCALE GENOMIC DNA]</scope>
    <source>
        <strain evidence="2">CGMCC 1.10657</strain>
    </source>
</reference>
<dbReference type="EMBL" id="FNQO01000005">
    <property type="protein sequence ID" value="SEA45526.1"/>
    <property type="molecule type" value="Genomic_DNA"/>
</dbReference>
<evidence type="ECO:0000313" key="2">
    <source>
        <dbReference type="Proteomes" id="UP000198658"/>
    </source>
</evidence>
<keyword evidence="2" id="KW-1185">Reference proteome</keyword>
<dbReference type="AlphaFoldDB" id="A0A1H4BBQ4"/>
<organism evidence="1 2">
    <name type="scientific">Microbulbifer marinus</name>
    <dbReference type="NCBI Taxonomy" id="658218"/>
    <lineage>
        <taxon>Bacteria</taxon>
        <taxon>Pseudomonadati</taxon>
        <taxon>Pseudomonadota</taxon>
        <taxon>Gammaproteobacteria</taxon>
        <taxon>Cellvibrionales</taxon>
        <taxon>Microbulbiferaceae</taxon>
        <taxon>Microbulbifer</taxon>
    </lineage>
</organism>
<dbReference type="RefSeq" id="WP_091390944.1">
    <property type="nucleotide sequence ID" value="NZ_FNQO01000005.1"/>
</dbReference>
<proteinExistence type="predicted"/>
<protein>
    <submittedName>
        <fullName evidence="1">Uncharacterized protein</fullName>
    </submittedName>
</protein>
<accession>A0A1H4BBQ4</accession>
<sequence length="155" mass="16728">MTEAAELVESIIVVPAKADVTANFTLEPTGQDQHWILKDASGEEVDTIRVRFEGVKNGGIGQSGKAMLKITLVNSDLAFKKLNGNVDGMETYDDDNGGTGAINSCKVDQQNEKILNVVCKANKQTPNGFSFKWVAYGETLGTVVSADPKMEYEPV</sequence>
<dbReference type="Proteomes" id="UP000198658">
    <property type="component" value="Unassembled WGS sequence"/>
</dbReference>
<name>A0A1H4BBQ4_9GAMM</name>